<dbReference type="PANTHER" id="PTHR10272">
    <property type="entry name" value="PLATELET-ACTIVATING FACTOR ACETYLHYDROLASE"/>
    <property type="match status" value="1"/>
</dbReference>
<dbReference type="RefSeq" id="WP_379287877.1">
    <property type="nucleotide sequence ID" value="NZ_JBHTIU010000030.1"/>
</dbReference>
<protein>
    <submittedName>
        <fullName evidence="5">Alpha/beta hydrolase family protein</fullName>
    </submittedName>
</protein>
<keyword evidence="4" id="KW-0472">Membrane</keyword>
<evidence type="ECO:0000313" key="5">
    <source>
        <dbReference type="EMBL" id="MFD0869484.1"/>
    </source>
</evidence>
<dbReference type="Pfam" id="PF03403">
    <property type="entry name" value="PAF-AH_p_II"/>
    <property type="match status" value="2"/>
</dbReference>
<evidence type="ECO:0000256" key="3">
    <source>
        <dbReference type="ARBA" id="ARBA00023098"/>
    </source>
</evidence>
<feature type="transmembrane region" description="Helical" evidence="4">
    <location>
        <begin position="28"/>
        <end position="46"/>
    </location>
</feature>
<keyword evidence="1 5" id="KW-0378">Hydrolase</keyword>
<evidence type="ECO:0000256" key="2">
    <source>
        <dbReference type="ARBA" id="ARBA00022963"/>
    </source>
</evidence>
<dbReference type="GO" id="GO:0016787">
    <property type="term" value="F:hydrolase activity"/>
    <property type="evidence" value="ECO:0007669"/>
    <property type="project" value="UniProtKB-KW"/>
</dbReference>
<feature type="transmembrane region" description="Helical" evidence="4">
    <location>
        <begin position="6"/>
        <end position="21"/>
    </location>
</feature>
<keyword evidence="2" id="KW-0442">Lipid degradation</keyword>
<evidence type="ECO:0000256" key="4">
    <source>
        <dbReference type="SAM" id="Phobius"/>
    </source>
</evidence>
<keyword evidence="6" id="KW-1185">Reference proteome</keyword>
<evidence type="ECO:0000313" key="6">
    <source>
        <dbReference type="Proteomes" id="UP001597120"/>
    </source>
</evidence>
<dbReference type="Proteomes" id="UP001597120">
    <property type="component" value="Unassembled WGS sequence"/>
</dbReference>
<sequence>MTIWDWLAAAVNFGVLFWLVWDRNVSRANAAMAAAGAIAVTLLHISTGGWRWQMVPIYIAALLALGCCFSGRARRSSTRRRLVMAVQSLALFVFAGVSIALPLLMPVFSFVSPNGPYAVGTTVYHWVDENRSEPYSDNPEDRRELMVQVWYPAGQAEGKRSPYTRYPKEVAAGLGQTFSLPGFVFSHLGNVVTHSLEEGKLAAGEERFPVLLFSHGLTGFRNQNTFEVEELASHGYIVIGIDHTYDAAATVFPDGRAALIRFANLSGFTRLDEHIELWKSDIRFVLDMLERLDTEDDRFAGRMDLVRIGMFGHSYGGATAVQTLMEDERIKAAINMDGTLYGDVAPESGVGKPLFIMSAEQSVDKELYDKMAEVAAETTGRSREDLEQSWQETVRRRERALSGGGFSIVIPNTSHMSFTDFHLFSPLLKNKGEDPRSVHRMINDFSLAFFDLYVKKLEGARETLDSVAAKYKEAGFTAHP</sequence>
<evidence type="ECO:0000256" key="1">
    <source>
        <dbReference type="ARBA" id="ARBA00022801"/>
    </source>
</evidence>
<reference evidence="6" key="1">
    <citation type="journal article" date="2019" name="Int. J. Syst. Evol. Microbiol.">
        <title>The Global Catalogue of Microorganisms (GCM) 10K type strain sequencing project: providing services to taxonomists for standard genome sequencing and annotation.</title>
        <authorList>
            <consortium name="The Broad Institute Genomics Platform"/>
            <consortium name="The Broad Institute Genome Sequencing Center for Infectious Disease"/>
            <person name="Wu L."/>
            <person name="Ma J."/>
        </authorList>
    </citation>
    <scope>NUCLEOTIDE SEQUENCE [LARGE SCALE GENOMIC DNA]</scope>
    <source>
        <strain evidence="6">CCUG 57263</strain>
    </source>
</reference>
<dbReference type="PANTHER" id="PTHR10272:SF0">
    <property type="entry name" value="PLATELET-ACTIVATING FACTOR ACETYLHYDROLASE"/>
    <property type="match status" value="1"/>
</dbReference>
<organism evidence="5 6">
    <name type="scientific">Paenibacillus residui</name>
    <dbReference type="NCBI Taxonomy" id="629724"/>
    <lineage>
        <taxon>Bacteria</taxon>
        <taxon>Bacillati</taxon>
        <taxon>Bacillota</taxon>
        <taxon>Bacilli</taxon>
        <taxon>Bacillales</taxon>
        <taxon>Paenibacillaceae</taxon>
        <taxon>Paenibacillus</taxon>
    </lineage>
</organism>
<gene>
    <name evidence="5" type="ORF">ACFQ03_10010</name>
</gene>
<dbReference type="EMBL" id="JBHTIU010000030">
    <property type="protein sequence ID" value="MFD0869484.1"/>
    <property type="molecule type" value="Genomic_DNA"/>
</dbReference>
<keyword evidence="4" id="KW-0812">Transmembrane</keyword>
<feature type="transmembrane region" description="Helical" evidence="4">
    <location>
        <begin position="52"/>
        <end position="70"/>
    </location>
</feature>
<proteinExistence type="predicted"/>
<keyword evidence="3" id="KW-0443">Lipid metabolism</keyword>
<dbReference type="SUPFAM" id="SSF53474">
    <property type="entry name" value="alpha/beta-Hydrolases"/>
    <property type="match status" value="1"/>
</dbReference>
<comment type="caution">
    <text evidence="5">The sequence shown here is derived from an EMBL/GenBank/DDBJ whole genome shotgun (WGS) entry which is preliminary data.</text>
</comment>
<keyword evidence="4" id="KW-1133">Transmembrane helix</keyword>
<accession>A0ABW3DAD9</accession>
<dbReference type="InterPro" id="IPR029058">
    <property type="entry name" value="AB_hydrolase_fold"/>
</dbReference>
<name>A0ABW3DAD9_9BACL</name>
<dbReference type="Gene3D" id="3.40.50.1820">
    <property type="entry name" value="alpha/beta hydrolase"/>
    <property type="match status" value="1"/>
</dbReference>
<feature type="transmembrane region" description="Helical" evidence="4">
    <location>
        <begin position="82"/>
        <end position="105"/>
    </location>
</feature>